<evidence type="ECO:0000313" key="3">
    <source>
        <dbReference type="Proteomes" id="UP000324800"/>
    </source>
</evidence>
<sequence length="263" mass="28548">MDSSNSPQSSFKGSGPRRKDPSGHWWSTWCWCQSCGDSGSAVKQKELTDPLKNSFMNPQLITNDIAYYIQYSKRGGNSGVYAANNQIIDGQASDFALKKQHPMQELVLQQHFRVYYLLNTNIIQLPDSADGDFAFNAESGTVWMQSDNQFNSGDIVPDQVTPTSDAVPLMDSAVGAAGISNEYSRGDHQHPLQISSVQPSRDTAEGEAGTANTYARSDHTHHGNLSNDVPLKDCGTGTAGTSNICDSAQHQHPLNIDPTVANV</sequence>
<feature type="compositionally biased region" description="Polar residues" evidence="1">
    <location>
        <begin position="1"/>
        <end position="12"/>
    </location>
</feature>
<dbReference type="Proteomes" id="UP000324800">
    <property type="component" value="Unassembled WGS sequence"/>
</dbReference>
<reference evidence="2 3" key="1">
    <citation type="submission" date="2019-03" db="EMBL/GenBank/DDBJ databases">
        <title>Single cell metagenomics reveals metabolic interactions within the superorganism composed of flagellate Streblomastix strix and complex community of Bacteroidetes bacteria on its surface.</title>
        <authorList>
            <person name="Treitli S.C."/>
            <person name="Kolisko M."/>
            <person name="Husnik F."/>
            <person name="Keeling P."/>
            <person name="Hampl V."/>
        </authorList>
    </citation>
    <scope>NUCLEOTIDE SEQUENCE [LARGE SCALE GENOMIC DNA]</scope>
    <source>
        <strain evidence="2">ST1C</strain>
    </source>
</reference>
<accession>A0A5J4TJW0</accession>
<dbReference type="EMBL" id="SNRW01030387">
    <property type="protein sequence ID" value="KAA6358090.1"/>
    <property type="molecule type" value="Genomic_DNA"/>
</dbReference>
<proteinExistence type="predicted"/>
<name>A0A5J4TJW0_9EUKA</name>
<evidence type="ECO:0000313" key="2">
    <source>
        <dbReference type="EMBL" id="KAA6358090.1"/>
    </source>
</evidence>
<gene>
    <name evidence="2" type="ORF">EZS28_046383</name>
</gene>
<organism evidence="2 3">
    <name type="scientific">Streblomastix strix</name>
    <dbReference type="NCBI Taxonomy" id="222440"/>
    <lineage>
        <taxon>Eukaryota</taxon>
        <taxon>Metamonada</taxon>
        <taxon>Preaxostyla</taxon>
        <taxon>Oxymonadida</taxon>
        <taxon>Streblomastigidae</taxon>
        <taxon>Streblomastix</taxon>
    </lineage>
</organism>
<evidence type="ECO:0000256" key="1">
    <source>
        <dbReference type="SAM" id="MobiDB-lite"/>
    </source>
</evidence>
<protein>
    <submittedName>
        <fullName evidence="2">Uncharacterized protein</fullName>
    </submittedName>
</protein>
<feature type="non-terminal residue" evidence="2">
    <location>
        <position position="263"/>
    </location>
</feature>
<dbReference type="AlphaFoldDB" id="A0A5J4TJW0"/>
<feature type="region of interest" description="Disordered" evidence="1">
    <location>
        <begin position="1"/>
        <end position="23"/>
    </location>
</feature>
<comment type="caution">
    <text evidence="2">The sequence shown here is derived from an EMBL/GenBank/DDBJ whole genome shotgun (WGS) entry which is preliminary data.</text>
</comment>